<comment type="caution">
    <text evidence="2">The sequence shown here is derived from an EMBL/GenBank/DDBJ whole genome shotgun (WGS) entry which is preliminary data.</text>
</comment>
<reference evidence="2 3" key="1">
    <citation type="journal article" date="2012" name="Eukaryot. Cell">
        <title>Draft genome sequence of Wickerhamomyces ciferrii NRRL Y-1031 F-60-10.</title>
        <authorList>
            <person name="Schneider J."/>
            <person name="Andrea H."/>
            <person name="Blom J."/>
            <person name="Jaenicke S."/>
            <person name="Ruckert C."/>
            <person name="Schorsch C."/>
            <person name="Szczepanowski R."/>
            <person name="Farwick M."/>
            <person name="Goesmann A."/>
            <person name="Puhler A."/>
            <person name="Schaffer S."/>
            <person name="Tauch A."/>
            <person name="Kohler T."/>
            <person name="Brinkrolf K."/>
        </authorList>
    </citation>
    <scope>NUCLEOTIDE SEQUENCE [LARGE SCALE GENOMIC DNA]</scope>
    <source>
        <strain evidence="3">ATCC 14091 / BCRC 22168 / CBS 111 / JCM 3599 / NBRC 0793 / NRRL Y-1031 F-60-10</strain>
    </source>
</reference>
<gene>
    <name evidence="2" type="ORF">BN7_4152</name>
</gene>
<organism evidence="2 3">
    <name type="scientific">Wickerhamomyces ciferrii (strain ATCC 14091 / BCRC 22168 / CBS 111 / JCM 3599 / NBRC 0793 / NRRL Y-1031 F-60-10)</name>
    <name type="common">Yeast</name>
    <name type="synonym">Pichia ciferrii</name>
    <dbReference type="NCBI Taxonomy" id="1206466"/>
    <lineage>
        <taxon>Eukaryota</taxon>
        <taxon>Fungi</taxon>
        <taxon>Dikarya</taxon>
        <taxon>Ascomycota</taxon>
        <taxon>Saccharomycotina</taxon>
        <taxon>Saccharomycetes</taxon>
        <taxon>Phaffomycetales</taxon>
        <taxon>Wickerhamomycetaceae</taxon>
        <taxon>Wickerhamomyces</taxon>
    </lineage>
</organism>
<accession>K0KH90</accession>
<keyword evidence="1" id="KW-0732">Signal</keyword>
<dbReference type="STRING" id="1206466.K0KH90"/>
<dbReference type="InParanoid" id="K0KH90"/>
<name>K0KH90_WICCF</name>
<protein>
    <submittedName>
        <fullName evidence="2">Secreted protein</fullName>
    </submittedName>
</protein>
<evidence type="ECO:0000313" key="2">
    <source>
        <dbReference type="EMBL" id="CCH44585.1"/>
    </source>
</evidence>
<feature type="chain" id="PRO_5005686843" evidence="1">
    <location>
        <begin position="19"/>
        <end position="168"/>
    </location>
</feature>
<keyword evidence="3" id="KW-1185">Reference proteome</keyword>
<dbReference type="AlphaFoldDB" id="K0KH90"/>
<dbReference type="HOGENOM" id="CLU_083354_1_0_1"/>
<dbReference type="eggNOG" id="ENOG502SXWZ">
    <property type="taxonomic scope" value="Eukaryota"/>
</dbReference>
<evidence type="ECO:0000256" key="1">
    <source>
        <dbReference type="SAM" id="SignalP"/>
    </source>
</evidence>
<dbReference type="Proteomes" id="UP000009328">
    <property type="component" value="Unassembled WGS sequence"/>
</dbReference>
<proteinExistence type="predicted"/>
<evidence type="ECO:0000313" key="3">
    <source>
        <dbReference type="Proteomes" id="UP000009328"/>
    </source>
</evidence>
<dbReference type="EMBL" id="CAIF01000144">
    <property type="protein sequence ID" value="CCH44585.1"/>
    <property type="molecule type" value="Genomic_DNA"/>
</dbReference>
<sequence>MQFSTLLATAVALTGATAAAIQNSTVKFTIESPNQDVNNKGLSSIHEGAAINYFFAGEASEAFGFDTKTGVISKTVEIGGNQSYEEFFGIQQGGNFQSLQTSPTQDNTKWAVDNGYLTGNGSDSFFAVKGTNDPYNYSEESYQIGIVAPHAPNVYKEVVPIKIKANLQ</sequence>
<feature type="signal peptide" evidence="1">
    <location>
        <begin position="1"/>
        <end position="18"/>
    </location>
</feature>